<keyword evidence="17" id="KW-1185">Reference proteome</keyword>
<dbReference type="InterPro" id="IPR000742">
    <property type="entry name" value="EGF"/>
</dbReference>
<dbReference type="SUPFAM" id="SSF117281">
    <property type="entry name" value="Kelch motif"/>
    <property type="match status" value="1"/>
</dbReference>
<evidence type="ECO:0000259" key="14">
    <source>
        <dbReference type="PROSITE" id="PS01180"/>
    </source>
</evidence>
<keyword evidence="3" id="KW-0245">EGF-like domain</keyword>
<evidence type="ECO:0000256" key="8">
    <source>
        <dbReference type="ARBA" id="ARBA00023136"/>
    </source>
</evidence>
<dbReference type="InterPro" id="IPR000859">
    <property type="entry name" value="CUB_dom"/>
</dbReference>
<evidence type="ECO:0000256" key="10">
    <source>
        <dbReference type="ARBA" id="ARBA00023180"/>
    </source>
</evidence>
<reference evidence="16" key="1">
    <citation type="submission" date="2022-08" db="UniProtKB">
        <authorList>
            <consortium name="EnsemblMetazoa"/>
        </authorList>
    </citation>
    <scope>IDENTIFICATION</scope>
    <source>
        <strain evidence="16">05x7-T-G4-1.051#20</strain>
    </source>
</reference>
<keyword evidence="10" id="KW-0325">Glycoprotein</keyword>
<evidence type="ECO:0000256" key="4">
    <source>
        <dbReference type="ARBA" id="ARBA00022692"/>
    </source>
</evidence>
<dbReference type="Pfam" id="PF23106">
    <property type="entry name" value="EGF_Teneurin"/>
    <property type="match status" value="1"/>
</dbReference>
<protein>
    <recommendedName>
        <fullName evidence="18">Attractin</fullName>
    </recommendedName>
</protein>
<evidence type="ECO:0000256" key="12">
    <source>
        <dbReference type="PROSITE-ProRule" id="PRU00460"/>
    </source>
</evidence>
<keyword evidence="2" id="KW-0880">Kelch repeat</keyword>
<dbReference type="PROSITE" id="PS01248">
    <property type="entry name" value="EGF_LAM_1"/>
    <property type="match status" value="1"/>
</dbReference>
<feature type="domain" description="Laminin EGF-like" evidence="15">
    <location>
        <begin position="998"/>
        <end position="1046"/>
    </location>
</feature>
<dbReference type="InterPro" id="IPR002049">
    <property type="entry name" value="LE_dom"/>
</dbReference>
<evidence type="ECO:0008006" key="18">
    <source>
        <dbReference type="Google" id="ProtNLM"/>
    </source>
</evidence>
<dbReference type="InterPro" id="IPR002165">
    <property type="entry name" value="Plexin_repeat"/>
</dbReference>
<dbReference type="SMART" id="SM00181">
    <property type="entry name" value="EGF"/>
    <property type="match status" value="3"/>
</dbReference>
<dbReference type="InterPro" id="IPR016201">
    <property type="entry name" value="PSI"/>
</dbReference>
<dbReference type="Gene3D" id="2.60.120.290">
    <property type="entry name" value="Spermadhesin, CUB domain"/>
    <property type="match status" value="1"/>
</dbReference>
<dbReference type="Pfam" id="PF24972">
    <property type="entry name" value="GBD_ATRN"/>
    <property type="match status" value="1"/>
</dbReference>
<keyword evidence="9 12" id="KW-1015">Disulfide bond</keyword>
<evidence type="ECO:0000256" key="1">
    <source>
        <dbReference type="ARBA" id="ARBA00004167"/>
    </source>
</evidence>
<dbReference type="Proteomes" id="UP000005408">
    <property type="component" value="Unassembled WGS sequence"/>
</dbReference>
<feature type="domain" description="CUB" evidence="14">
    <location>
        <begin position="177"/>
        <end position="293"/>
    </location>
</feature>
<organism evidence="16 17">
    <name type="scientific">Magallana gigas</name>
    <name type="common">Pacific oyster</name>
    <name type="synonym">Crassostrea gigas</name>
    <dbReference type="NCBI Taxonomy" id="29159"/>
    <lineage>
        <taxon>Eukaryota</taxon>
        <taxon>Metazoa</taxon>
        <taxon>Spiralia</taxon>
        <taxon>Lophotrochozoa</taxon>
        <taxon>Mollusca</taxon>
        <taxon>Bivalvia</taxon>
        <taxon>Autobranchia</taxon>
        <taxon>Pteriomorphia</taxon>
        <taxon>Ostreida</taxon>
        <taxon>Ostreoidea</taxon>
        <taxon>Ostreidae</taxon>
        <taxon>Magallana</taxon>
    </lineage>
</organism>
<dbReference type="InterPro" id="IPR056863">
    <property type="entry name" value="LMN_ATRN_NET-like_EGF"/>
</dbReference>
<feature type="domain" description="Laminin EGF-like" evidence="15">
    <location>
        <begin position="951"/>
        <end position="997"/>
    </location>
</feature>
<dbReference type="PROSITE" id="PS50027">
    <property type="entry name" value="EGF_LAM_2"/>
    <property type="match status" value="2"/>
</dbReference>
<dbReference type="InterPro" id="IPR015915">
    <property type="entry name" value="Kelch-typ_b-propeller"/>
</dbReference>
<evidence type="ECO:0000256" key="13">
    <source>
        <dbReference type="SAM" id="Phobius"/>
    </source>
</evidence>
<evidence type="ECO:0000256" key="11">
    <source>
        <dbReference type="ARBA" id="ARBA00023292"/>
    </source>
</evidence>
<dbReference type="InterPro" id="IPR051568">
    <property type="entry name" value="LZTR1/Attractin"/>
</dbReference>
<dbReference type="SMART" id="SM00612">
    <property type="entry name" value="Kelch"/>
    <property type="match status" value="2"/>
</dbReference>
<dbReference type="InterPro" id="IPR056732">
    <property type="entry name" value="GBD_ATRN"/>
</dbReference>
<dbReference type="Pfam" id="PF00053">
    <property type="entry name" value="EGF_laminin"/>
    <property type="match status" value="1"/>
</dbReference>
<dbReference type="PANTHER" id="PTHR46376:SF2">
    <property type="entry name" value="DISTRACTED, ISOFORM B"/>
    <property type="match status" value="1"/>
</dbReference>
<dbReference type="Pfam" id="PF24981">
    <property type="entry name" value="Beta-prop_ATRN-LZTR1"/>
    <property type="match status" value="1"/>
</dbReference>
<comment type="caution">
    <text evidence="12">Lacks conserved residue(s) required for the propagation of feature annotation.</text>
</comment>
<dbReference type="CDD" id="cd00041">
    <property type="entry name" value="CUB"/>
    <property type="match status" value="1"/>
</dbReference>
<dbReference type="Gene3D" id="2.10.25.10">
    <property type="entry name" value="Laminin"/>
    <property type="match status" value="2"/>
</dbReference>
<dbReference type="EnsemblMetazoa" id="G16644.9">
    <property type="protein sequence ID" value="G16644.9:cds"/>
    <property type="gene ID" value="G16644"/>
</dbReference>
<dbReference type="SUPFAM" id="SSF49854">
    <property type="entry name" value="Spermadhesin, CUB domain"/>
    <property type="match status" value="1"/>
</dbReference>
<comment type="subcellular location">
    <subcellularLocation>
        <location evidence="1">Membrane</location>
        <topology evidence="1">Single-pass membrane protein</topology>
    </subcellularLocation>
</comment>
<dbReference type="SMART" id="SM00180">
    <property type="entry name" value="EGF_Lam"/>
    <property type="match status" value="2"/>
</dbReference>
<evidence type="ECO:0000313" key="17">
    <source>
        <dbReference type="Proteomes" id="UP000005408"/>
    </source>
</evidence>
<dbReference type="Gene3D" id="3.30.1680.10">
    <property type="entry name" value="ligand-binding face of the semaphorins, domain 2"/>
    <property type="match status" value="1"/>
</dbReference>
<keyword evidence="4 13" id="KW-0812">Transmembrane</keyword>
<dbReference type="SMART" id="SM00423">
    <property type="entry name" value="PSI"/>
    <property type="match status" value="3"/>
</dbReference>
<dbReference type="Pfam" id="PF00431">
    <property type="entry name" value="CUB"/>
    <property type="match status" value="1"/>
</dbReference>
<dbReference type="InterPro" id="IPR056737">
    <property type="entry name" value="Beta-prop_ATRN-MKLN-like"/>
</dbReference>
<keyword evidence="7 13" id="KW-1133">Transmembrane helix</keyword>
<dbReference type="PROSITE" id="PS01180">
    <property type="entry name" value="CUB"/>
    <property type="match status" value="1"/>
</dbReference>
<dbReference type="InterPro" id="IPR035914">
    <property type="entry name" value="Sperma_CUB_dom_sf"/>
</dbReference>
<evidence type="ECO:0000256" key="3">
    <source>
        <dbReference type="ARBA" id="ARBA00022536"/>
    </source>
</evidence>
<name>A0A8W8J1K5_MAGGI</name>
<keyword evidence="8 13" id="KW-0472">Membrane</keyword>
<evidence type="ECO:0000259" key="15">
    <source>
        <dbReference type="PROSITE" id="PS50027"/>
    </source>
</evidence>
<dbReference type="SUPFAM" id="SSF57196">
    <property type="entry name" value="EGF/Laminin"/>
    <property type="match status" value="1"/>
</dbReference>
<evidence type="ECO:0000313" key="16">
    <source>
        <dbReference type="EnsemblMetazoa" id="G16644.9:cds"/>
    </source>
</evidence>
<evidence type="ECO:0000256" key="6">
    <source>
        <dbReference type="ARBA" id="ARBA00022737"/>
    </source>
</evidence>
<keyword evidence="11 12" id="KW-0424">Laminin EGF-like domain</keyword>
<dbReference type="CDD" id="cd00055">
    <property type="entry name" value="EGF_Lam"/>
    <property type="match status" value="2"/>
</dbReference>
<feature type="disulfide bond" evidence="12">
    <location>
        <begin position="969"/>
        <end position="978"/>
    </location>
</feature>
<sequence length="1323" mass="147829">MTHVPTSTPSSPYSLPSPTFDLTVLFSCFIASSTKDYMLNRCYNYKDKSPNGNKNQRPNDERFRKCTKCKTNNKVYRGSKRDWTISNLPISPMKSSQPLQCAKRGKIILGNREMADKEKGKMPSSIVFTCLFLLVLLVQTIYTEKDTCTSSNCVEGRCVNGTCECDTGWAPPQCKHCMGIIRLQNVEGIISDGHSNYTEDNKCMWLVDTGQNQSLWFQFHQFSTECGWDHLYIYDGDSAFAPLLAAFSGLIHKDYTTTNELQEIRTTSGKAFLYFYSDAAYNMSGFNITYRSGGCAKNCSGQGDCSGDTCTCHPGYKGKDCSDIVCPNNCSQNGNCINDQCQCFQDFKGEDCSLTSDKASWQQRFLQKDILTRVSSGAAVVGEDAFLVGGYSFKPLDFLVKYKMESGDLEVITPVSTENPAPRYGHSVVAYQNKLYMFGGVEGNETSKDLWTYSTTANTWSVQRYTSTVPMGVAGHTAHIIRGIMYVLFGYSPIYGYQNRIQEYNIANDSWTVPKTRGALVQGGYGHSSVYYPATDRIYIYGGYHARSTSNYDLTDQLFSFEPSTRIWIKLRSNQLPRYLHTAVIVDGMMIVYGGNTHNDTSISLGAKCYSPDLLLYDIHCNKWSQLDSSELNLHGARYGHSALTLDRNGGTEMVVISGFSGIMEDNALLFSPGNCSYHSSEVECEGSVQGRSCVWRSGRCLALSDLDPNDTGERSCDPSEGQEEICKSFKSCPTCLSTAFGCVWCGKTCVKQDNCTNSELMSPNSADNLTECSYQTEKPCPEQHKCQGCNSFPDCQWGTDRCESVEDPEKNKSSADTFNDLDDLNKTSCRTPCYLKTDCENCTSSSCMWCSNQQKCVETNAYVATFIYGQCMEWTTDKSKCPSTRCSDLHSCKDCQSNPLCGWCNDPSNTGIGRCVEGGASGPVNQTNHQMTDLSICPISQWYFVDCPDCQCNGHSTCLNVTGECDSCQNMTEGKNCEVCMYGYFGDSTNGGRCSSCQCNGQADSCDNKSGACFCRTRGVVGDNCDRCDEPHKYFGNPKTGTCYYNLVTDYQFTFNLSKKEDKPYTQINFMNIPSSSERDVDFKVNCSGVAYLNITMKKKSQGDRETIIVQKHSCNYFRAKFDHGEYSFGPEENTTFLVYVYGFKTPFWLQISFSQFAKIDLVHFFVTFFSCFLSLLIIAAVLYKIKHKYDNYRRRQRMMVEMEEMASRPFSSITVEIDRKYSQIGAEKKETDLRKRKKTSLKPSQIACEPLHHQKAAVMSLIVQLPTGEDEWTPNGASGVAIASALVTVGHHRKQSLEHGGKGDKSKHKKVLFPGTQDVCV</sequence>
<dbReference type="PANTHER" id="PTHR46376">
    <property type="entry name" value="LEUCINE-ZIPPER-LIKE TRANSCRIPTIONAL REGULATOR 1"/>
    <property type="match status" value="1"/>
</dbReference>
<dbReference type="GO" id="GO:0016020">
    <property type="term" value="C:membrane"/>
    <property type="evidence" value="ECO:0007669"/>
    <property type="project" value="UniProtKB-SubCell"/>
</dbReference>
<dbReference type="PROSITE" id="PS01186">
    <property type="entry name" value="EGF_2"/>
    <property type="match status" value="1"/>
</dbReference>
<accession>A0A8W8J1K5</accession>
<evidence type="ECO:0000256" key="2">
    <source>
        <dbReference type="ARBA" id="ARBA00022441"/>
    </source>
</evidence>
<keyword evidence="5" id="KW-0732">Signal</keyword>
<evidence type="ECO:0000256" key="7">
    <source>
        <dbReference type="ARBA" id="ARBA00022989"/>
    </source>
</evidence>
<dbReference type="Gene3D" id="2.120.10.80">
    <property type="entry name" value="Kelch-type beta propeller"/>
    <property type="match status" value="2"/>
</dbReference>
<evidence type="ECO:0000256" key="9">
    <source>
        <dbReference type="ARBA" id="ARBA00023157"/>
    </source>
</evidence>
<feature type="disulfide bond" evidence="12">
    <location>
        <begin position="981"/>
        <end position="995"/>
    </location>
</feature>
<dbReference type="SMART" id="SM00042">
    <property type="entry name" value="CUB"/>
    <property type="match status" value="1"/>
</dbReference>
<dbReference type="InterPro" id="IPR006652">
    <property type="entry name" value="Kelch_1"/>
</dbReference>
<dbReference type="Pfam" id="PF24973">
    <property type="entry name" value="EGF_LMN_ATRN"/>
    <property type="match status" value="1"/>
</dbReference>
<proteinExistence type="predicted"/>
<feature type="transmembrane region" description="Helical" evidence="13">
    <location>
        <begin position="1163"/>
        <end position="1187"/>
    </location>
</feature>
<evidence type="ECO:0000256" key="5">
    <source>
        <dbReference type="ARBA" id="ARBA00022729"/>
    </source>
</evidence>
<dbReference type="Pfam" id="PF01437">
    <property type="entry name" value="PSI"/>
    <property type="match status" value="1"/>
</dbReference>
<dbReference type="GO" id="GO:0005794">
    <property type="term" value="C:Golgi apparatus"/>
    <property type="evidence" value="ECO:0007669"/>
    <property type="project" value="TreeGrafter"/>
</dbReference>
<keyword evidence="6" id="KW-0677">Repeat</keyword>